<evidence type="ECO:0000256" key="3">
    <source>
        <dbReference type="ARBA" id="ARBA00022741"/>
    </source>
</evidence>
<gene>
    <name evidence="5" type="ORF">FCM35_KLT07415</name>
</gene>
<keyword evidence="5" id="KW-0670">Pyruvate</keyword>
<evidence type="ECO:0000313" key="5">
    <source>
        <dbReference type="EMBL" id="KAF3327297.1"/>
    </source>
</evidence>
<accession>A0A833V799</accession>
<dbReference type="PANTHER" id="PTHR31756:SF3">
    <property type="entry name" value="PYRUVATE, PHOSPHATE DIKINASE REGULATORY PROTEIN 1, CHLOROPLASTIC"/>
    <property type="match status" value="1"/>
</dbReference>
<dbReference type="Proteomes" id="UP000623129">
    <property type="component" value="Unassembled WGS sequence"/>
</dbReference>
<dbReference type="NCBIfam" id="NF003742">
    <property type="entry name" value="PRK05339.1"/>
    <property type="match status" value="1"/>
</dbReference>
<organism evidence="5 6">
    <name type="scientific">Carex littledalei</name>
    <dbReference type="NCBI Taxonomy" id="544730"/>
    <lineage>
        <taxon>Eukaryota</taxon>
        <taxon>Viridiplantae</taxon>
        <taxon>Streptophyta</taxon>
        <taxon>Embryophyta</taxon>
        <taxon>Tracheophyta</taxon>
        <taxon>Spermatophyta</taxon>
        <taxon>Magnoliopsida</taxon>
        <taxon>Liliopsida</taxon>
        <taxon>Poales</taxon>
        <taxon>Cyperaceae</taxon>
        <taxon>Cyperoideae</taxon>
        <taxon>Cariceae</taxon>
        <taxon>Carex</taxon>
        <taxon>Carex subgen. Euthyceras</taxon>
    </lineage>
</organism>
<protein>
    <submittedName>
        <fullName evidence="5">Putative pyruvate, phosphate dikinase regulatory protein</fullName>
    </submittedName>
</protein>
<name>A0A833V799_9POAL</name>
<evidence type="ECO:0000256" key="1">
    <source>
        <dbReference type="ARBA" id="ARBA00022527"/>
    </source>
</evidence>
<reference evidence="5" key="1">
    <citation type="submission" date="2020-01" db="EMBL/GenBank/DDBJ databases">
        <title>Genome sequence of Kobresia littledalei, the first chromosome-level genome in the family Cyperaceae.</title>
        <authorList>
            <person name="Qu G."/>
        </authorList>
    </citation>
    <scope>NUCLEOTIDE SEQUENCE</scope>
    <source>
        <strain evidence="5">C.B.Clarke</strain>
        <tissue evidence="5">Leaf</tissue>
    </source>
</reference>
<dbReference type="InterPro" id="IPR005177">
    <property type="entry name" value="Kinase-pyrophosphorylase"/>
</dbReference>
<dbReference type="AlphaFoldDB" id="A0A833V799"/>
<dbReference type="PANTHER" id="PTHR31756">
    <property type="entry name" value="PYRUVATE, PHOSPHATE DIKINASE REGULATORY PROTEIN 1, CHLOROPLASTIC"/>
    <property type="match status" value="1"/>
</dbReference>
<dbReference type="Pfam" id="PF03618">
    <property type="entry name" value="Kinase-PPPase"/>
    <property type="match status" value="1"/>
</dbReference>
<dbReference type="OrthoDB" id="416832at2759"/>
<comment type="caution">
    <text evidence="5">The sequence shown here is derived from an EMBL/GenBank/DDBJ whole genome shotgun (WGS) entry which is preliminary data.</text>
</comment>
<keyword evidence="2" id="KW-0808">Transferase</keyword>
<dbReference type="EMBL" id="SWLB01000017">
    <property type="protein sequence ID" value="KAF3327297.1"/>
    <property type="molecule type" value="Genomic_DNA"/>
</dbReference>
<evidence type="ECO:0000256" key="2">
    <source>
        <dbReference type="ARBA" id="ARBA00022679"/>
    </source>
</evidence>
<dbReference type="GO" id="GO:0004674">
    <property type="term" value="F:protein serine/threonine kinase activity"/>
    <property type="evidence" value="ECO:0007669"/>
    <property type="project" value="UniProtKB-KW"/>
</dbReference>
<evidence type="ECO:0000313" key="6">
    <source>
        <dbReference type="Proteomes" id="UP000623129"/>
    </source>
</evidence>
<evidence type="ECO:0000256" key="4">
    <source>
        <dbReference type="ARBA" id="ARBA00022777"/>
    </source>
</evidence>
<keyword evidence="4" id="KW-0418">Kinase</keyword>
<dbReference type="GO" id="GO:0005524">
    <property type="term" value="F:ATP binding"/>
    <property type="evidence" value="ECO:0007669"/>
    <property type="project" value="InterPro"/>
</dbReference>
<keyword evidence="6" id="KW-1185">Reference proteome</keyword>
<proteinExistence type="predicted"/>
<keyword evidence="1" id="KW-0723">Serine/threonine-protein kinase</keyword>
<sequence>MSQSDILCFSNLLPTDPTVPSSTNPTRLISSYLHDPETQPISPQSPNGRTSWQLSRWSRVRSIRSHRWLGFPALGEKTGSSDPSMISSTSSAGDVEKQMEKMNGPDGLVDVMNQGKQIYMVSDGTGSTVEHSVYATLEQLDHCHVDAGCPVNTRLFSGVEDMEALLKIIKQAARDNALLLYTLKDPTIAGAAKQECQRWGIRSSDILRPISEVIAEHLGVSPSVIPRRDPGSKPKLAEDYSRLIHEAVDFTLKHDDGAQTEDLNQAHIVLIGVSRTGKTPLSIYLAQKGYKVANVPIVTGMDLPRSLFEMDQEKIFGLTVSPTVLQQVRMQRAQELGFHGSNYSEMDHVRRELEHALTIFAQNPSWPVIDVTGKAMEETAAVIVRMYNDKNQKRLMLHIFKRY</sequence>
<keyword evidence="3" id="KW-0547">Nucleotide-binding</keyword>